<dbReference type="EMBL" id="KY523104">
    <property type="protein sequence ID" value="QKU35375.1"/>
    <property type="molecule type" value="Genomic_DNA"/>
</dbReference>
<accession>A0A6N1NLJ1</accession>
<organism evidence="1">
    <name type="scientific">Tupanvirus soda lake</name>
    <dbReference type="NCBI Taxonomy" id="2126985"/>
    <lineage>
        <taxon>Viruses</taxon>
        <taxon>Varidnaviria</taxon>
        <taxon>Bamfordvirae</taxon>
        <taxon>Nucleocytoviricota</taxon>
        <taxon>Megaviricetes</taxon>
        <taxon>Imitervirales</taxon>
        <taxon>Mimiviridae</taxon>
        <taxon>Megamimivirinae</taxon>
        <taxon>Tupanvirus</taxon>
        <taxon>Tupanvirus salinum</taxon>
    </lineage>
</organism>
<reference evidence="1" key="2">
    <citation type="journal article" date="2018" name="Nat. Commun.">
        <title>Tailed giant Tupanvirus possesses the most complete translational apparatus of the known virosphere.</title>
        <authorList>
            <person name="Abrahao J."/>
            <person name="Silva L."/>
            <person name="Silva L.S."/>
            <person name="Khalil J.Y.B."/>
            <person name="Rodrigues R."/>
            <person name="Arantes T."/>
            <person name="Assis F."/>
            <person name="Boratto P."/>
            <person name="Andrade M."/>
            <person name="Kroon E.G."/>
            <person name="Ribeiro B."/>
            <person name="Bergier I."/>
            <person name="Seligmann H."/>
            <person name="Ghigo E."/>
            <person name="Colson P."/>
            <person name="Levasseur A."/>
            <person name="Kroemer G."/>
            <person name="Raoult D."/>
            <person name="La Scola B."/>
        </authorList>
    </citation>
    <scope>NUCLEOTIDE SEQUENCE [LARGE SCALE GENOMIC DNA]</scope>
    <source>
        <strain evidence="1">Soda lake</strain>
    </source>
</reference>
<protein>
    <submittedName>
        <fullName evidence="1">Putative orfan</fullName>
    </submittedName>
</protein>
<sequence length="86" mass="10070">MTGFILQLESGIVTPHDICIDNDPQITSYDCIYKKKAKYMVQENTFQTNNIKFGNSNRHDMLQHPGILEYRLLEYHYNLPTQLCCV</sequence>
<dbReference type="KEGG" id="vg:80518802"/>
<name>A0A6N1NLJ1_9VIRU</name>
<evidence type="ECO:0000313" key="1">
    <source>
        <dbReference type="EMBL" id="QKU35375.1"/>
    </source>
</evidence>
<dbReference type="RefSeq" id="YP_010782038.1">
    <property type="nucleotide sequence ID" value="NC_075039.1"/>
</dbReference>
<dbReference type="GeneID" id="80518802"/>
<proteinExistence type="predicted"/>
<reference evidence="1" key="1">
    <citation type="submission" date="2017-01" db="EMBL/GenBank/DDBJ databases">
        <authorList>
            <person name="Assis F.L."/>
            <person name="Abrahao J.S."/>
            <person name="Silva L."/>
            <person name="Khalil J.B."/>
            <person name="Rodrigues R."/>
            <person name="Silva L.S."/>
            <person name="Arantes T."/>
            <person name="Boratto P."/>
            <person name="Andrade M."/>
            <person name="Kroon E.G."/>
            <person name="Ribeiro B."/>
            <person name="Bergier I."/>
            <person name="Seligmann H."/>
            <person name="Ghigo E."/>
            <person name="Colson P."/>
            <person name="Levasseur A."/>
            <person name="Raoult D."/>
            <person name="Scola B.L."/>
        </authorList>
    </citation>
    <scope>NUCLEOTIDE SEQUENCE</scope>
    <source>
        <strain evidence="1">Soda lake</strain>
    </source>
</reference>